<feature type="compositionally biased region" description="Basic and acidic residues" evidence="1">
    <location>
        <begin position="144"/>
        <end position="164"/>
    </location>
</feature>
<dbReference type="Proteomes" id="UP000799537">
    <property type="component" value="Unassembled WGS sequence"/>
</dbReference>
<feature type="transmembrane region" description="Helical" evidence="2">
    <location>
        <begin position="62"/>
        <end position="82"/>
    </location>
</feature>
<keyword evidence="2" id="KW-0472">Membrane</keyword>
<proteinExistence type="predicted"/>
<dbReference type="RefSeq" id="XP_033661659.1">
    <property type="nucleotide sequence ID" value="XM_033814302.1"/>
</dbReference>
<keyword evidence="2" id="KW-0812">Transmembrane</keyword>
<reference evidence="3" key="1">
    <citation type="journal article" date="2020" name="Stud. Mycol.">
        <title>101 Dothideomycetes genomes: a test case for predicting lifestyles and emergence of pathogens.</title>
        <authorList>
            <person name="Haridas S."/>
            <person name="Albert R."/>
            <person name="Binder M."/>
            <person name="Bloem J."/>
            <person name="Labutti K."/>
            <person name="Salamov A."/>
            <person name="Andreopoulos B."/>
            <person name="Baker S."/>
            <person name="Barry K."/>
            <person name="Bills G."/>
            <person name="Bluhm B."/>
            <person name="Cannon C."/>
            <person name="Castanera R."/>
            <person name="Culley D."/>
            <person name="Daum C."/>
            <person name="Ezra D."/>
            <person name="Gonzalez J."/>
            <person name="Henrissat B."/>
            <person name="Kuo A."/>
            <person name="Liang C."/>
            <person name="Lipzen A."/>
            <person name="Lutzoni F."/>
            <person name="Magnuson J."/>
            <person name="Mondo S."/>
            <person name="Nolan M."/>
            <person name="Ohm R."/>
            <person name="Pangilinan J."/>
            <person name="Park H.-J."/>
            <person name="Ramirez L."/>
            <person name="Alfaro M."/>
            <person name="Sun H."/>
            <person name="Tritt A."/>
            <person name="Yoshinaga Y."/>
            <person name="Zwiers L.-H."/>
            <person name="Turgeon B."/>
            <person name="Goodwin S."/>
            <person name="Spatafora J."/>
            <person name="Crous P."/>
            <person name="Grigoriev I."/>
        </authorList>
    </citation>
    <scope>NUCLEOTIDE SEQUENCE</scope>
    <source>
        <strain evidence="3">ATCC 36951</strain>
    </source>
</reference>
<keyword evidence="4" id="KW-1185">Reference proteome</keyword>
<feature type="transmembrane region" description="Helical" evidence="2">
    <location>
        <begin position="25"/>
        <end position="50"/>
    </location>
</feature>
<organism evidence="3 4">
    <name type="scientific">Zasmidium cellare ATCC 36951</name>
    <dbReference type="NCBI Taxonomy" id="1080233"/>
    <lineage>
        <taxon>Eukaryota</taxon>
        <taxon>Fungi</taxon>
        <taxon>Dikarya</taxon>
        <taxon>Ascomycota</taxon>
        <taxon>Pezizomycotina</taxon>
        <taxon>Dothideomycetes</taxon>
        <taxon>Dothideomycetidae</taxon>
        <taxon>Mycosphaerellales</taxon>
        <taxon>Mycosphaerellaceae</taxon>
        <taxon>Zasmidium</taxon>
    </lineage>
</organism>
<dbReference type="GeneID" id="54567574"/>
<keyword evidence="2" id="KW-1133">Transmembrane helix</keyword>
<sequence length="185" mass="20213">MTLQSPPNDILALMLFMSKITTYTIYYAVTFTISFLPIYMLCGGLIGCIGGLECLSSRTISLIGFGVPISTYFLTVLGLVVAQLTGHIAADMSWHALLTYTVVGMWSVALGLYVSWDVLDRVGKVVWKVLDVFGWVLPEFQVPEEGKEEVSEGAREEQQERKASGGDWVDCEEGAASASKGVKDE</sequence>
<gene>
    <name evidence="3" type="ORF">M409DRAFT_59792</name>
</gene>
<evidence type="ECO:0000256" key="2">
    <source>
        <dbReference type="SAM" id="Phobius"/>
    </source>
</evidence>
<feature type="region of interest" description="Disordered" evidence="1">
    <location>
        <begin position="144"/>
        <end position="185"/>
    </location>
</feature>
<protein>
    <submittedName>
        <fullName evidence="3">Uncharacterized protein</fullName>
    </submittedName>
</protein>
<evidence type="ECO:0000313" key="3">
    <source>
        <dbReference type="EMBL" id="KAF2160770.1"/>
    </source>
</evidence>
<dbReference type="EMBL" id="ML993624">
    <property type="protein sequence ID" value="KAF2160770.1"/>
    <property type="molecule type" value="Genomic_DNA"/>
</dbReference>
<accession>A0A6A6C3L4</accession>
<feature type="transmembrane region" description="Helical" evidence="2">
    <location>
        <begin position="94"/>
        <end position="114"/>
    </location>
</feature>
<evidence type="ECO:0000313" key="4">
    <source>
        <dbReference type="Proteomes" id="UP000799537"/>
    </source>
</evidence>
<dbReference type="AlphaFoldDB" id="A0A6A6C3L4"/>
<name>A0A6A6C3L4_ZASCE</name>
<evidence type="ECO:0000256" key="1">
    <source>
        <dbReference type="SAM" id="MobiDB-lite"/>
    </source>
</evidence>